<protein>
    <submittedName>
        <fullName evidence="2">Uncharacterized protein</fullName>
    </submittedName>
</protein>
<accession>A0A518HN95</accession>
<gene>
    <name evidence="2" type="ORF">Enr13x_21240</name>
</gene>
<evidence type="ECO:0000313" key="2">
    <source>
        <dbReference type="EMBL" id="QDV42279.1"/>
    </source>
</evidence>
<organism evidence="2 3">
    <name type="scientific">Stieleria neptunia</name>
    <dbReference type="NCBI Taxonomy" id="2527979"/>
    <lineage>
        <taxon>Bacteria</taxon>
        <taxon>Pseudomonadati</taxon>
        <taxon>Planctomycetota</taxon>
        <taxon>Planctomycetia</taxon>
        <taxon>Pirellulales</taxon>
        <taxon>Pirellulaceae</taxon>
        <taxon>Stieleria</taxon>
    </lineage>
</organism>
<name>A0A518HN95_9BACT</name>
<feature type="transmembrane region" description="Helical" evidence="1">
    <location>
        <begin position="126"/>
        <end position="145"/>
    </location>
</feature>
<keyword evidence="1" id="KW-1133">Transmembrane helix</keyword>
<sequence>MPLVCSVVRSHFVAIDAANCVRQQNRLVAIRRANCTAQIDSTERSRRQIRRWSATFLVAVLIVQVWAELREPQQLARWQSVAFGDCVASSASWFAQQAITVLAIGFLTTASGLIGRRGVLRRHLTAVAEGWIASLVLGAILFVPLRSDVINLYPIGIALALVFGGWGSWLGATWFIADSRPRWLLQQVGLTLGTVLFVSSAAFFLLLCEDDGMGGDRISSEERRRLVALLRSHDPRDLDEHETGELRLQEPDLNRLAVWGLSLLPGDHRIRVSLRDERIWASASLRMPGDERFGRRLLHVACRGQFKLDGGVLSASASELSIGKIRIPKRLLRLVGPLHVTLRDVSENQNPLVDCLTSVRIEDRCAVIRYRRLERHHRLIRELLIDFGLLDDLESSTNAQIQVLIRLAERKSRRLTIEDCLSAAFCEAQSRSRRGSAVRENRGAILALGYLTGHHSLRAFLGPKTPQPSPEVRSTFRRLTLHDRRDWLHHFMVSASMRVLSSRLASHDVGLLKEEIDASGDGSGFSFADLLADRAGVVFAEHATDSEVEARAMQRRLSTRVTISDFVPDPSDLPEGLTDDDLMDRYGGVGGGGYRRLINDIDRRIDDCAGYRSGNSF</sequence>
<evidence type="ECO:0000256" key="1">
    <source>
        <dbReference type="SAM" id="Phobius"/>
    </source>
</evidence>
<dbReference type="Proteomes" id="UP000319004">
    <property type="component" value="Chromosome"/>
</dbReference>
<feature type="transmembrane region" description="Helical" evidence="1">
    <location>
        <begin position="93"/>
        <end position="114"/>
    </location>
</feature>
<dbReference type="EMBL" id="CP037423">
    <property type="protein sequence ID" value="QDV42279.1"/>
    <property type="molecule type" value="Genomic_DNA"/>
</dbReference>
<dbReference type="KEGG" id="snep:Enr13x_21240"/>
<keyword evidence="1" id="KW-0472">Membrane</keyword>
<keyword evidence="3" id="KW-1185">Reference proteome</keyword>
<feature type="transmembrane region" description="Helical" evidence="1">
    <location>
        <begin position="151"/>
        <end position="176"/>
    </location>
</feature>
<feature type="transmembrane region" description="Helical" evidence="1">
    <location>
        <begin position="188"/>
        <end position="207"/>
    </location>
</feature>
<feature type="transmembrane region" description="Helical" evidence="1">
    <location>
        <begin position="49"/>
        <end position="67"/>
    </location>
</feature>
<dbReference type="AlphaFoldDB" id="A0A518HN95"/>
<reference evidence="2 3" key="1">
    <citation type="submission" date="2019-03" db="EMBL/GenBank/DDBJ databases">
        <title>Deep-cultivation of Planctomycetes and their phenomic and genomic characterization uncovers novel biology.</title>
        <authorList>
            <person name="Wiegand S."/>
            <person name="Jogler M."/>
            <person name="Boedeker C."/>
            <person name="Pinto D."/>
            <person name="Vollmers J."/>
            <person name="Rivas-Marin E."/>
            <person name="Kohn T."/>
            <person name="Peeters S.H."/>
            <person name="Heuer A."/>
            <person name="Rast P."/>
            <person name="Oberbeckmann S."/>
            <person name="Bunk B."/>
            <person name="Jeske O."/>
            <person name="Meyerdierks A."/>
            <person name="Storesund J.E."/>
            <person name="Kallscheuer N."/>
            <person name="Luecker S."/>
            <person name="Lage O.M."/>
            <person name="Pohl T."/>
            <person name="Merkel B.J."/>
            <person name="Hornburger P."/>
            <person name="Mueller R.-W."/>
            <person name="Bruemmer F."/>
            <person name="Labrenz M."/>
            <person name="Spormann A.M."/>
            <person name="Op den Camp H."/>
            <person name="Overmann J."/>
            <person name="Amann R."/>
            <person name="Jetten M.S.M."/>
            <person name="Mascher T."/>
            <person name="Medema M.H."/>
            <person name="Devos D.P."/>
            <person name="Kaster A.-K."/>
            <person name="Ovreas L."/>
            <person name="Rohde M."/>
            <person name="Galperin M.Y."/>
            <person name="Jogler C."/>
        </authorList>
    </citation>
    <scope>NUCLEOTIDE SEQUENCE [LARGE SCALE GENOMIC DNA]</scope>
    <source>
        <strain evidence="2 3">Enr13</strain>
    </source>
</reference>
<proteinExistence type="predicted"/>
<evidence type="ECO:0000313" key="3">
    <source>
        <dbReference type="Proteomes" id="UP000319004"/>
    </source>
</evidence>
<keyword evidence="1" id="KW-0812">Transmembrane</keyword>